<dbReference type="SUPFAM" id="SSF49899">
    <property type="entry name" value="Concanavalin A-like lectins/glucanases"/>
    <property type="match status" value="1"/>
</dbReference>
<protein>
    <submittedName>
        <fullName evidence="11">E3 ubiquitin-protein ligase TRIM21</fullName>
    </submittedName>
</protein>
<gene>
    <name evidence="11" type="primary">Trim21_0</name>
    <name evidence="11" type="ORF">EYF80_036652</name>
</gene>
<keyword evidence="3 6" id="KW-0863">Zinc-finger</keyword>
<keyword evidence="7" id="KW-0175">Coiled coil</keyword>
<evidence type="ECO:0000256" key="6">
    <source>
        <dbReference type="PROSITE-ProRule" id="PRU00024"/>
    </source>
</evidence>
<feature type="coiled-coil region" evidence="7">
    <location>
        <begin position="214"/>
        <end position="256"/>
    </location>
</feature>
<dbReference type="InterPro" id="IPR000315">
    <property type="entry name" value="Znf_B-box"/>
</dbReference>
<keyword evidence="1" id="KW-0399">Innate immunity</keyword>
<evidence type="ECO:0000259" key="10">
    <source>
        <dbReference type="PROSITE" id="PS50188"/>
    </source>
</evidence>
<keyword evidence="5" id="KW-0391">Immunity</keyword>
<keyword evidence="2" id="KW-0479">Metal-binding</keyword>
<dbReference type="Gene3D" id="2.60.120.920">
    <property type="match status" value="1"/>
</dbReference>
<dbReference type="Pfam" id="PF00622">
    <property type="entry name" value="SPRY"/>
    <property type="match status" value="1"/>
</dbReference>
<dbReference type="EMBL" id="SRLO01000525">
    <property type="protein sequence ID" value="TNN53133.1"/>
    <property type="molecule type" value="Genomic_DNA"/>
</dbReference>
<feature type="domain" description="B30.2/SPRY" evidence="10">
    <location>
        <begin position="344"/>
        <end position="561"/>
    </location>
</feature>
<evidence type="ECO:0000256" key="5">
    <source>
        <dbReference type="ARBA" id="ARBA00022859"/>
    </source>
</evidence>
<dbReference type="Gene3D" id="3.30.160.60">
    <property type="entry name" value="Classic Zinc Finger"/>
    <property type="match status" value="1"/>
</dbReference>
<evidence type="ECO:0000256" key="4">
    <source>
        <dbReference type="ARBA" id="ARBA00022833"/>
    </source>
</evidence>
<reference evidence="11 12" key="1">
    <citation type="submission" date="2019-03" db="EMBL/GenBank/DDBJ databases">
        <title>First draft genome of Liparis tanakae, snailfish: a comprehensive survey of snailfish specific genes.</title>
        <authorList>
            <person name="Kim W."/>
            <person name="Song I."/>
            <person name="Jeong J.-H."/>
            <person name="Kim D."/>
            <person name="Kim S."/>
            <person name="Ryu S."/>
            <person name="Song J.Y."/>
            <person name="Lee S.K."/>
        </authorList>
    </citation>
    <scope>NUCLEOTIDE SEQUENCE [LARGE SCALE GENOMIC DNA]</scope>
    <source>
        <tissue evidence="11">Muscle</tissue>
    </source>
</reference>
<dbReference type="InterPro" id="IPR058030">
    <property type="entry name" value="TRIM8/14/16/25/29/45/65_CC"/>
</dbReference>
<evidence type="ECO:0000256" key="3">
    <source>
        <dbReference type="ARBA" id="ARBA00022771"/>
    </source>
</evidence>
<dbReference type="InterPro" id="IPR003879">
    <property type="entry name" value="Butyrophylin_SPRY"/>
</dbReference>
<dbReference type="GO" id="GO:0045087">
    <property type="term" value="P:innate immune response"/>
    <property type="evidence" value="ECO:0007669"/>
    <property type="project" value="UniProtKB-KW"/>
</dbReference>
<dbReference type="GO" id="GO:0008270">
    <property type="term" value="F:zinc ion binding"/>
    <property type="evidence" value="ECO:0007669"/>
    <property type="project" value="UniProtKB-KW"/>
</dbReference>
<dbReference type="OrthoDB" id="6105938at2759"/>
<dbReference type="PROSITE" id="PS50119">
    <property type="entry name" value="ZF_BBOX"/>
    <property type="match status" value="1"/>
</dbReference>
<dbReference type="InterPro" id="IPR001870">
    <property type="entry name" value="B30.2/SPRY"/>
</dbReference>
<dbReference type="InterPro" id="IPR043136">
    <property type="entry name" value="B30.2/SPRY_sf"/>
</dbReference>
<dbReference type="Pfam" id="PF00643">
    <property type="entry name" value="zf-B_box"/>
    <property type="match status" value="1"/>
</dbReference>
<evidence type="ECO:0000256" key="7">
    <source>
        <dbReference type="SAM" id="Coils"/>
    </source>
</evidence>
<proteinExistence type="predicted"/>
<feature type="region of interest" description="Disordered" evidence="8">
    <location>
        <begin position="167"/>
        <end position="190"/>
    </location>
</feature>
<dbReference type="Pfam" id="PF25600">
    <property type="entry name" value="TRIM_CC"/>
    <property type="match status" value="1"/>
</dbReference>
<dbReference type="InterPro" id="IPR003877">
    <property type="entry name" value="SPRY_dom"/>
</dbReference>
<dbReference type="CDD" id="cd19769">
    <property type="entry name" value="Bbox2_TRIM16-like"/>
    <property type="match status" value="1"/>
</dbReference>
<sequence>MACITGYWASSVQIKCPLCMKKFRRRPQLLVNTGFRDMVEHFKSISERDEEVIRVKPGEVPCDICLVPKLKAEKSCVVCFASYCQLHLEPHQRVAPLKKHQLIDPMSDLEERVCKRHDKMLELFCREDQTCVCLMCLKDDHAAHDAVPLELAVRERRGQLACVTSEMNEKENSRSRSIKEIKHSADQSRKASEKDIADIADVFTALVVSRERHQDELIEVIRKKQENLQKTAEDHVTQLELEVAELRRRRSEMEQLLQTEDHLLLLQSCPSLLPAQTEDIFSNGYYSMPTSTSDLLGLSQQSYVATVKKAAAQMEKSLSNEMDMLIHTVKLDCCDVEMPEGFATAWIPPRDKLMMIQQNEAVDVKLDTYTARYSLIVSEDGKQLSFGPGPPYLIDWFRKTFQLQDYVLGKEGFSSGRFYYEVDVSKSRVWVLGVAKESVQKWFLTTTSPEEGCWTLRGSYDRCQSYFPQTWMNVRLQRPQTVGVFVDYVKGEVSFYDVDARALIYSYSGCAFIENIPPWKSFLEYLVGASVSRKAKIYPFFGIFNDNFDNTLVITPVAQPT</sequence>
<evidence type="ECO:0000313" key="12">
    <source>
        <dbReference type="Proteomes" id="UP000314294"/>
    </source>
</evidence>
<evidence type="ECO:0000256" key="1">
    <source>
        <dbReference type="ARBA" id="ARBA00022588"/>
    </source>
</evidence>
<organism evidence="11 12">
    <name type="scientific">Liparis tanakae</name>
    <name type="common">Tanaka's snailfish</name>
    <dbReference type="NCBI Taxonomy" id="230148"/>
    <lineage>
        <taxon>Eukaryota</taxon>
        <taxon>Metazoa</taxon>
        <taxon>Chordata</taxon>
        <taxon>Craniata</taxon>
        <taxon>Vertebrata</taxon>
        <taxon>Euteleostomi</taxon>
        <taxon>Actinopterygii</taxon>
        <taxon>Neopterygii</taxon>
        <taxon>Teleostei</taxon>
        <taxon>Neoteleostei</taxon>
        <taxon>Acanthomorphata</taxon>
        <taxon>Eupercaria</taxon>
        <taxon>Perciformes</taxon>
        <taxon>Cottioidei</taxon>
        <taxon>Cottales</taxon>
        <taxon>Liparidae</taxon>
        <taxon>Liparis</taxon>
    </lineage>
</organism>
<dbReference type="PANTHER" id="PTHR25465:SF32">
    <property type="entry name" value="BLOODTHIRSTY-RELATED GENE FAMILY, MEMBER 16 ISOFORM X1-RELATED"/>
    <property type="match status" value="1"/>
</dbReference>
<keyword evidence="12" id="KW-1185">Reference proteome</keyword>
<dbReference type="Gene3D" id="3.30.40.10">
    <property type="entry name" value="Zinc/RING finger domain, C3HC4 (zinc finger)"/>
    <property type="match status" value="1"/>
</dbReference>
<dbReference type="InterPro" id="IPR013083">
    <property type="entry name" value="Znf_RING/FYVE/PHD"/>
</dbReference>
<accession>A0A4Z2GJT0</accession>
<name>A0A4Z2GJT0_9TELE</name>
<dbReference type="Proteomes" id="UP000314294">
    <property type="component" value="Unassembled WGS sequence"/>
</dbReference>
<dbReference type="InterPro" id="IPR013320">
    <property type="entry name" value="ConA-like_dom_sf"/>
</dbReference>
<dbReference type="PROSITE" id="PS50188">
    <property type="entry name" value="B302_SPRY"/>
    <property type="match status" value="1"/>
</dbReference>
<evidence type="ECO:0000313" key="11">
    <source>
        <dbReference type="EMBL" id="TNN53133.1"/>
    </source>
</evidence>
<keyword evidence="4" id="KW-0862">Zinc</keyword>
<dbReference type="PANTHER" id="PTHR25465">
    <property type="entry name" value="B-BOX DOMAIN CONTAINING"/>
    <property type="match status" value="1"/>
</dbReference>
<dbReference type="SMART" id="SM00449">
    <property type="entry name" value="SPRY"/>
    <property type="match status" value="1"/>
</dbReference>
<evidence type="ECO:0000256" key="8">
    <source>
        <dbReference type="SAM" id="MobiDB-lite"/>
    </source>
</evidence>
<feature type="domain" description="B box-type" evidence="9">
    <location>
        <begin position="109"/>
        <end position="149"/>
    </location>
</feature>
<comment type="caution">
    <text evidence="11">The sequence shown here is derived from an EMBL/GenBank/DDBJ whole genome shotgun (WGS) entry which is preliminary data.</text>
</comment>
<dbReference type="PRINTS" id="PR01407">
    <property type="entry name" value="BUTYPHLNCDUF"/>
</dbReference>
<dbReference type="SUPFAM" id="SSF57845">
    <property type="entry name" value="B-box zinc-binding domain"/>
    <property type="match status" value="1"/>
</dbReference>
<dbReference type="AlphaFoldDB" id="A0A4Z2GJT0"/>
<evidence type="ECO:0000259" key="9">
    <source>
        <dbReference type="PROSITE" id="PS50119"/>
    </source>
</evidence>
<dbReference type="InterPro" id="IPR051051">
    <property type="entry name" value="E3_ubiq-ligase_TRIM/RNF"/>
</dbReference>
<evidence type="ECO:0000256" key="2">
    <source>
        <dbReference type="ARBA" id="ARBA00022723"/>
    </source>
</evidence>
<dbReference type="SMART" id="SM00336">
    <property type="entry name" value="BBOX"/>
    <property type="match status" value="2"/>
</dbReference>